<dbReference type="Gene3D" id="3.30.360.10">
    <property type="entry name" value="Dihydrodipicolinate Reductase, domain 2"/>
    <property type="match status" value="1"/>
</dbReference>
<keyword evidence="10 14" id="KW-0560">Oxidoreductase</keyword>
<reference evidence="21" key="1">
    <citation type="journal article" date="2022" name="G3 (Bethesda)">
        <title>High quality genome of the basidiomycete yeast Dioszegia hungarica PDD-24b-2 isolated from cloud water.</title>
        <authorList>
            <person name="Jarrige D."/>
            <person name="Haridas S."/>
            <person name="Bleykasten-Grosshans C."/>
            <person name="Joly M."/>
            <person name="Nadalig T."/>
            <person name="Sancelme M."/>
            <person name="Vuilleumier S."/>
            <person name="Grigoriev I.V."/>
            <person name="Amato P."/>
            <person name="Bringel F."/>
        </authorList>
    </citation>
    <scope>NUCLEOTIDE SEQUENCE</scope>
    <source>
        <strain evidence="21">PDD-24b-2</strain>
    </source>
</reference>
<evidence type="ECO:0000313" key="22">
    <source>
        <dbReference type="Proteomes" id="UP001164286"/>
    </source>
</evidence>
<feature type="binding site" evidence="16">
    <location>
        <position position="97"/>
    </location>
    <ligand>
        <name>NADPH</name>
        <dbReference type="ChEBI" id="CHEBI:57783"/>
    </ligand>
</feature>
<keyword evidence="11 14" id="KW-0486">Methionine biosynthesis</keyword>
<dbReference type="FunFam" id="3.30.360.10:FF:000006">
    <property type="entry name" value="Bifunctional aspartokinase/homoserine dehydrogenase"/>
    <property type="match status" value="1"/>
</dbReference>
<comment type="cofactor">
    <cofactor evidence="1">
        <name>a metal cation</name>
        <dbReference type="ChEBI" id="CHEBI:25213"/>
    </cofactor>
</comment>
<dbReference type="SUPFAM" id="SSF51735">
    <property type="entry name" value="NAD(P)-binding Rossmann-fold domains"/>
    <property type="match status" value="1"/>
</dbReference>
<dbReference type="InterPro" id="IPR005106">
    <property type="entry name" value="Asp/hSer_DH_NAD-bd"/>
</dbReference>
<evidence type="ECO:0000256" key="10">
    <source>
        <dbReference type="ARBA" id="ARBA00023002"/>
    </source>
</evidence>
<evidence type="ECO:0000256" key="2">
    <source>
        <dbReference type="ARBA" id="ARBA00005056"/>
    </source>
</evidence>
<dbReference type="EC" id="1.1.1.3" evidence="5 14"/>
<comment type="function">
    <text evidence="13">Catalyzes the conversion of L-aspartate-beta-semialdehyde (L-Asa) to L-homoserine (L-Hse), the third step in the biosynthesis of amino acids that derive from aspartate (the aspartate family of amino acids), including methioinine and threonine, the latter of which is a precursor to isoleucine; production of homoserine leads to a branch-point in the pathway as it can either be O-phosphorylated for processing to threonine, or O-acylated for processing to methionine.</text>
</comment>
<evidence type="ECO:0000256" key="9">
    <source>
        <dbReference type="ARBA" id="ARBA00022857"/>
    </source>
</evidence>
<keyword evidence="22" id="KW-1185">Reference proteome</keyword>
<dbReference type="RefSeq" id="XP_052945993.1">
    <property type="nucleotide sequence ID" value="XM_053089548.1"/>
</dbReference>
<dbReference type="AlphaFoldDB" id="A0AA38H9U5"/>
<dbReference type="InterPro" id="IPR011147">
    <property type="entry name" value="Bifunc_Aspkin/hSer_DH"/>
</dbReference>
<comment type="catalytic activity">
    <reaction evidence="12">
        <text>L-homoserine + NADP(+) = L-aspartate 4-semialdehyde + NADPH + H(+)</text>
        <dbReference type="Rhea" id="RHEA:15761"/>
        <dbReference type="ChEBI" id="CHEBI:15378"/>
        <dbReference type="ChEBI" id="CHEBI:57476"/>
        <dbReference type="ChEBI" id="CHEBI:57783"/>
        <dbReference type="ChEBI" id="CHEBI:58349"/>
        <dbReference type="ChEBI" id="CHEBI:537519"/>
        <dbReference type="EC" id="1.1.1.3"/>
    </reaction>
    <physiologicalReaction direction="right-to-left" evidence="12">
        <dbReference type="Rhea" id="RHEA:15763"/>
    </physiologicalReaction>
</comment>
<dbReference type="GO" id="GO:0009086">
    <property type="term" value="P:methionine biosynthetic process"/>
    <property type="evidence" value="ECO:0007669"/>
    <property type="project" value="UniProtKB-KW"/>
</dbReference>
<gene>
    <name evidence="21" type="ORF">MKK02DRAFT_37055</name>
</gene>
<evidence type="ECO:0000313" key="21">
    <source>
        <dbReference type="EMBL" id="KAI9636216.1"/>
    </source>
</evidence>
<dbReference type="InterPro" id="IPR001342">
    <property type="entry name" value="HDH_cat"/>
</dbReference>
<comment type="similarity">
    <text evidence="4 14 18">Belongs to the homoserine dehydrogenase family.</text>
</comment>
<feature type="active site" description="Proton donor" evidence="15">
    <location>
        <position position="229"/>
    </location>
</feature>
<evidence type="ECO:0000256" key="3">
    <source>
        <dbReference type="ARBA" id="ARBA00005062"/>
    </source>
</evidence>
<feature type="domain" description="Homoserine dehydrogenase catalytic" evidence="19">
    <location>
        <begin position="157"/>
        <end position="364"/>
    </location>
</feature>
<dbReference type="SUPFAM" id="SSF55347">
    <property type="entry name" value="Glyceraldehyde-3-phosphate dehydrogenase-like, C-terminal domain"/>
    <property type="match status" value="1"/>
</dbReference>
<comment type="pathway">
    <text evidence="2 17">Amino-acid biosynthesis; L-threonine biosynthesis; L-threonine from L-aspartate: step 3/5.</text>
</comment>
<proteinExistence type="inferred from homology"/>
<accession>A0AA38H9U5</accession>
<evidence type="ECO:0000256" key="14">
    <source>
        <dbReference type="PIRNR" id="PIRNR036497"/>
    </source>
</evidence>
<dbReference type="InterPro" id="IPR019811">
    <property type="entry name" value="HDH_CS"/>
</dbReference>
<sequence length="373" mass="39546">MSAALPLKRVPVALIGLGGVGAAVLGQLLAPPLSSRFQLILIANSRLSLSLPLPSGPLTPVNFRPILEQYGVTLDLSSVISILANHSDGPGVLIDSTASEILPGMYPQILGMGISVVTPNKKGASGSLDLYESIRAATYPNSRALYYDEATVGAGLPILSTLKDLVETGDEIIKVEGVFSGTLSYIFNEFSKAEGGDVKFSEVVKIAKDNGYTEPDPRDDLSGTDVARKLTILSRLIPTTPALPEGYASVPTQSLVPPALEDAKTKDEYLSRLAEGDEYFDKIRSEAAAEGMVVRYVGVIDLKEGKVECKLGKYPKDHAFATALKGSDNIVSFTTKRYSPRPLVIQGSGAGGDVTAMGCTSDLIKVHERIAHV</sequence>
<evidence type="ECO:0000256" key="17">
    <source>
        <dbReference type="RuleBase" id="RU000579"/>
    </source>
</evidence>
<evidence type="ECO:0000256" key="5">
    <source>
        <dbReference type="ARBA" id="ARBA00013213"/>
    </source>
</evidence>
<feature type="binding site" evidence="16">
    <location>
        <position position="121"/>
    </location>
    <ligand>
        <name>NADPH</name>
        <dbReference type="ChEBI" id="CHEBI:57783"/>
    </ligand>
</feature>
<dbReference type="GO" id="GO:0050661">
    <property type="term" value="F:NADP binding"/>
    <property type="evidence" value="ECO:0007669"/>
    <property type="project" value="InterPro"/>
</dbReference>
<keyword evidence="7 14" id="KW-0028">Amino-acid biosynthesis</keyword>
<keyword evidence="9 14" id="KW-0521">NADP</keyword>
<dbReference type="Pfam" id="PF00742">
    <property type="entry name" value="Homoserine_dh"/>
    <property type="match status" value="1"/>
</dbReference>
<evidence type="ECO:0000256" key="11">
    <source>
        <dbReference type="ARBA" id="ARBA00023167"/>
    </source>
</evidence>
<evidence type="ECO:0000256" key="7">
    <source>
        <dbReference type="ARBA" id="ARBA00022605"/>
    </source>
</evidence>
<comment type="pathway">
    <text evidence="3 17">Amino-acid biosynthesis; L-methionine biosynthesis via de novo pathway; L-homoserine from L-aspartate: step 3/3.</text>
</comment>
<dbReference type="Gene3D" id="3.40.50.720">
    <property type="entry name" value="NAD(P)-binding Rossmann-like Domain"/>
    <property type="match status" value="1"/>
</dbReference>
<dbReference type="PANTHER" id="PTHR43070">
    <property type="match status" value="1"/>
</dbReference>
<dbReference type="InterPro" id="IPR036291">
    <property type="entry name" value="NAD(P)-bd_dom_sf"/>
</dbReference>
<protein>
    <recommendedName>
        <fullName evidence="6 14">Homoserine dehydrogenase</fullName>
        <shortName evidence="14">HDH</shortName>
        <ecNumber evidence="5 14">1.1.1.3</ecNumber>
    </recommendedName>
</protein>
<evidence type="ECO:0000256" key="16">
    <source>
        <dbReference type="PIRSR" id="PIRSR036497-2"/>
    </source>
</evidence>
<dbReference type="Proteomes" id="UP001164286">
    <property type="component" value="Unassembled WGS sequence"/>
</dbReference>
<dbReference type="Pfam" id="PF03447">
    <property type="entry name" value="NAD_binding_3"/>
    <property type="match status" value="1"/>
</dbReference>
<evidence type="ECO:0000259" key="20">
    <source>
        <dbReference type="Pfam" id="PF03447"/>
    </source>
</evidence>
<evidence type="ECO:0000256" key="8">
    <source>
        <dbReference type="ARBA" id="ARBA00022697"/>
    </source>
</evidence>
<comment type="caution">
    <text evidence="21">The sequence shown here is derived from an EMBL/GenBank/DDBJ whole genome shotgun (WGS) entry which is preliminary data.</text>
</comment>
<evidence type="ECO:0000256" key="12">
    <source>
        <dbReference type="ARBA" id="ARBA00048841"/>
    </source>
</evidence>
<dbReference type="PROSITE" id="PS01042">
    <property type="entry name" value="HOMOSER_DHGENASE"/>
    <property type="match status" value="1"/>
</dbReference>
<feature type="binding site" evidence="16">
    <location>
        <begin position="16"/>
        <end position="21"/>
    </location>
    <ligand>
        <name>NADP(+)</name>
        <dbReference type="ChEBI" id="CHEBI:58349"/>
    </ligand>
</feature>
<dbReference type="GO" id="GO:0004412">
    <property type="term" value="F:homoserine dehydrogenase activity"/>
    <property type="evidence" value="ECO:0007669"/>
    <property type="project" value="UniProtKB-EC"/>
</dbReference>
<feature type="domain" description="Aspartate/homoserine dehydrogenase NAD-binding" evidence="20">
    <location>
        <begin position="16"/>
        <end position="147"/>
    </location>
</feature>
<feature type="binding site" evidence="16">
    <location>
        <position position="214"/>
    </location>
    <ligand>
        <name>L-homoserine</name>
        <dbReference type="ChEBI" id="CHEBI:57476"/>
    </ligand>
</feature>
<dbReference type="GO" id="GO:0009090">
    <property type="term" value="P:homoserine biosynthetic process"/>
    <property type="evidence" value="ECO:0007669"/>
    <property type="project" value="TreeGrafter"/>
</dbReference>
<dbReference type="InterPro" id="IPR022697">
    <property type="entry name" value="HDH_short"/>
</dbReference>
<dbReference type="PIRSF" id="PIRSF036497">
    <property type="entry name" value="HDH_short"/>
    <property type="match status" value="1"/>
</dbReference>
<keyword evidence="8 14" id="KW-0791">Threonine biosynthesis</keyword>
<dbReference type="GeneID" id="77728753"/>
<name>A0AA38H9U5_9TREE</name>
<evidence type="ECO:0000256" key="1">
    <source>
        <dbReference type="ARBA" id="ARBA00001920"/>
    </source>
</evidence>
<dbReference type="GO" id="GO:0009088">
    <property type="term" value="P:threonine biosynthetic process"/>
    <property type="evidence" value="ECO:0007669"/>
    <property type="project" value="UniProtKB-KW"/>
</dbReference>
<dbReference type="EMBL" id="JAKWFO010000005">
    <property type="protein sequence ID" value="KAI9636216.1"/>
    <property type="molecule type" value="Genomic_DNA"/>
</dbReference>
<evidence type="ECO:0000256" key="13">
    <source>
        <dbReference type="ARBA" id="ARBA00059589"/>
    </source>
</evidence>
<evidence type="ECO:0000256" key="18">
    <source>
        <dbReference type="RuleBase" id="RU004171"/>
    </source>
</evidence>
<dbReference type="PANTHER" id="PTHR43070:SF5">
    <property type="entry name" value="HOMOSERINE DEHYDROGENASE"/>
    <property type="match status" value="1"/>
</dbReference>
<organism evidence="21 22">
    <name type="scientific">Dioszegia hungarica</name>
    <dbReference type="NCBI Taxonomy" id="4972"/>
    <lineage>
        <taxon>Eukaryota</taxon>
        <taxon>Fungi</taxon>
        <taxon>Dikarya</taxon>
        <taxon>Basidiomycota</taxon>
        <taxon>Agaricomycotina</taxon>
        <taxon>Tremellomycetes</taxon>
        <taxon>Tremellales</taxon>
        <taxon>Bulleribasidiaceae</taxon>
        <taxon>Dioszegia</taxon>
    </lineage>
</organism>
<evidence type="ECO:0000256" key="6">
    <source>
        <dbReference type="ARBA" id="ARBA00013376"/>
    </source>
</evidence>
<evidence type="ECO:0000256" key="15">
    <source>
        <dbReference type="PIRSR" id="PIRSR036497-1"/>
    </source>
</evidence>
<evidence type="ECO:0000256" key="4">
    <source>
        <dbReference type="ARBA" id="ARBA00006753"/>
    </source>
</evidence>
<evidence type="ECO:0000259" key="19">
    <source>
        <dbReference type="Pfam" id="PF00742"/>
    </source>
</evidence>